<comment type="caution">
    <text evidence="2">The sequence shown here is derived from an EMBL/GenBank/DDBJ whole genome shotgun (WGS) entry which is preliminary data.</text>
</comment>
<evidence type="ECO:0000313" key="2">
    <source>
        <dbReference type="EMBL" id="CAF5221280.1"/>
    </source>
</evidence>
<dbReference type="Gene3D" id="3.30.420.10">
    <property type="entry name" value="Ribonuclease H-like superfamily/Ribonuclease H"/>
    <property type="match status" value="1"/>
</dbReference>
<evidence type="ECO:0000256" key="1">
    <source>
        <dbReference type="SAM" id="Coils"/>
    </source>
</evidence>
<proteinExistence type="predicted"/>
<dbReference type="AlphaFoldDB" id="A0A8S3JUR0"/>
<sequence>RAEFGINTPGLTCIKDTFERFCETGTVEDRERSGRLSSISEETIDKVSDALKDKPQSSVRSVATDCSIPPTTTHRIMSEYLALKPYKAQFVQQIYEEDLQDRVEMCKTLISMLEDLQDRVEMCKTLISMLEDLQDRVEMCKTLISMLEDSHMKENLFFSDVATFYVGGLVSKHNIRYWSETNRHVTIETVMNSPKLNVWCAMSKNK</sequence>
<dbReference type="InterPro" id="IPR036397">
    <property type="entry name" value="RNaseH_sf"/>
</dbReference>
<protein>
    <submittedName>
        <fullName evidence="2">Uncharacterized protein</fullName>
    </submittedName>
</protein>
<reference evidence="2" key="1">
    <citation type="submission" date="2021-02" db="EMBL/GenBank/DDBJ databases">
        <authorList>
            <person name="Nowell W R."/>
        </authorList>
    </citation>
    <scope>NUCLEOTIDE SEQUENCE</scope>
</reference>
<evidence type="ECO:0000313" key="3">
    <source>
        <dbReference type="Proteomes" id="UP000676336"/>
    </source>
</evidence>
<dbReference type="PANTHER" id="PTHR47326">
    <property type="entry name" value="TRANSPOSABLE ELEMENT TC3 TRANSPOSASE-LIKE PROTEIN"/>
    <property type="match status" value="1"/>
</dbReference>
<feature type="non-terminal residue" evidence="2">
    <location>
        <position position="206"/>
    </location>
</feature>
<keyword evidence="1" id="KW-0175">Coiled coil</keyword>
<dbReference type="Proteomes" id="UP000676336">
    <property type="component" value="Unassembled WGS sequence"/>
</dbReference>
<dbReference type="EMBL" id="CAJOBI010351152">
    <property type="protein sequence ID" value="CAF5221280.1"/>
    <property type="molecule type" value="Genomic_DNA"/>
</dbReference>
<feature type="non-terminal residue" evidence="2">
    <location>
        <position position="1"/>
    </location>
</feature>
<dbReference type="PANTHER" id="PTHR47326:SF1">
    <property type="entry name" value="HTH PSQ-TYPE DOMAIN-CONTAINING PROTEIN"/>
    <property type="match status" value="1"/>
</dbReference>
<accession>A0A8S3JUR0</accession>
<name>A0A8S3JUR0_9BILA</name>
<organism evidence="2 3">
    <name type="scientific">Rotaria magnacalcarata</name>
    <dbReference type="NCBI Taxonomy" id="392030"/>
    <lineage>
        <taxon>Eukaryota</taxon>
        <taxon>Metazoa</taxon>
        <taxon>Spiralia</taxon>
        <taxon>Gnathifera</taxon>
        <taxon>Rotifera</taxon>
        <taxon>Eurotatoria</taxon>
        <taxon>Bdelloidea</taxon>
        <taxon>Philodinida</taxon>
        <taxon>Philodinidae</taxon>
        <taxon>Rotaria</taxon>
    </lineage>
</organism>
<dbReference type="GO" id="GO:0003676">
    <property type="term" value="F:nucleic acid binding"/>
    <property type="evidence" value="ECO:0007669"/>
    <property type="project" value="InterPro"/>
</dbReference>
<feature type="coiled-coil region" evidence="1">
    <location>
        <begin position="113"/>
        <end position="150"/>
    </location>
</feature>
<gene>
    <name evidence="2" type="ORF">SMN809_LOCUS82279</name>
</gene>